<dbReference type="GO" id="GO:0005737">
    <property type="term" value="C:cytoplasm"/>
    <property type="evidence" value="ECO:0007669"/>
    <property type="project" value="TreeGrafter"/>
</dbReference>
<evidence type="ECO:0000313" key="3">
    <source>
        <dbReference type="Proteomes" id="UP000740926"/>
    </source>
</evidence>
<accession>A0A9P6XRH8</accession>
<evidence type="ECO:0000313" key="2">
    <source>
        <dbReference type="EMBL" id="KAG1530704.1"/>
    </source>
</evidence>
<comment type="caution">
    <text evidence="2">The sequence shown here is derived from an EMBL/GenBank/DDBJ whole genome shotgun (WGS) entry which is preliminary data.</text>
</comment>
<dbReference type="Proteomes" id="UP000740926">
    <property type="component" value="Unassembled WGS sequence"/>
</dbReference>
<reference evidence="2 3" key="1">
    <citation type="journal article" date="2020" name="Microb. Genom.">
        <title>Genetic diversity of clinical and environmental Mucorales isolates obtained from an investigation of mucormycosis cases among solid organ transplant recipients.</title>
        <authorList>
            <person name="Nguyen M.H."/>
            <person name="Kaul D."/>
            <person name="Muto C."/>
            <person name="Cheng S.J."/>
            <person name="Richter R.A."/>
            <person name="Bruno V.M."/>
            <person name="Liu G."/>
            <person name="Beyhan S."/>
            <person name="Sundermann A.J."/>
            <person name="Mounaud S."/>
            <person name="Pasculle A.W."/>
            <person name="Nierman W.C."/>
            <person name="Driscoll E."/>
            <person name="Cumbie R."/>
            <person name="Clancy C.J."/>
            <person name="Dupont C.L."/>
        </authorList>
    </citation>
    <scope>NUCLEOTIDE SEQUENCE [LARGE SCALE GENOMIC DNA]</scope>
    <source>
        <strain evidence="2 3">GL24</strain>
    </source>
</reference>
<sequence length="125" mass="13242">MTRDVRRLPGVSAPLDLAGIDLTEAAYRVLRHPTVANKSFLITIGDRTVGGLSSRDQMVGPWQVPVADCAVTLADYEGFRGEAMSMGERTPIAMLDAPASGRMAVAEALTNLAAADARTPRCTTP</sequence>
<dbReference type="PANTHER" id="PTHR10099:SF1">
    <property type="entry name" value="PHOSPHORIBOSYLFORMYLGLYCINAMIDINE SYNTHASE"/>
    <property type="match status" value="1"/>
</dbReference>
<dbReference type="GO" id="GO:0004642">
    <property type="term" value="F:phosphoribosylformylglycinamidine synthase activity"/>
    <property type="evidence" value="ECO:0007669"/>
    <property type="project" value="TreeGrafter"/>
</dbReference>
<name>A0A9P6XRH8_9FUNG</name>
<feature type="domain" description="FGAR-AT PurM N-terminal-like" evidence="1">
    <location>
        <begin position="37"/>
        <end position="117"/>
    </location>
</feature>
<dbReference type="SUPFAM" id="SSF55326">
    <property type="entry name" value="PurM N-terminal domain-like"/>
    <property type="match status" value="1"/>
</dbReference>
<dbReference type="EMBL" id="JAANIU010011976">
    <property type="protein sequence ID" value="KAG1530704.1"/>
    <property type="molecule type" value="Genomic_DNA"/>
</dbReference>
<protein>
    <recommendedName>
        <fullName evidence="1">FGAR-AT PurM N-terminal-like domain-containing protein</fullName>
    </recommendedName>
</protein>
<dbReference type="GO" id="GO:0006164">
    <property type="term" value="P:purine nucleotide biosynthetic process"/>
    <property type="evidence" value="ECO:0007669"/>
    <property type="project" value="TreeGrafter"/>
</dbReference>
<dbReference type="Gene3D" id="3.30.1330.10">
    <property type="entry name" value="PurM-like, N-terminal domain"/>
    <property type="match status" value="1"/>
</dbReference>
<gene>
    <name evidence="2" type="ORF">G6F50_017137</name>
</gene>
<dbReference type="Pfam" id="PF22689">
    <property type="entry name" value="FGAR-AT_PurM_N-like"/>
    <property type="match status" value="1"/>
</dbReference>
<evidence type="ECO:0000259" key="1">
    <source>
        <dbReference type="Pfam" id="PF22689"/>
    </source>
</evidence>
<dbReference type="InterPro" id="IPR055181">
    <property type="entry name" value="FGAR-AT_PurM_N-like"/>
</dbReference>
<dbReference type="AlphaFoldDB" id="A0A9P6XRH8"/>
<dbReference type="PANTHER" id="PTHR10099">
    <property type="entry name" value="PHOSPHORIBOSYLFORMYLGLYCINAMIDINE SYNTHASE"/>
    <property type="match status" value="1"/>
</dbReference>
<proteinExistence type="predicted"/>
<dbReference type="InterPro" id="IPR036921">
    <property type="entry name" value="PurM-like_N_sf"/>
</dbReference>
<organism evidence="2 3">
    <name type="scientific">Rhizopus delemar</name>
    <dbReference type="NCBI Taxonomy" id="936053"/>
    <lineage>
        <taxon>Eukaryota</taxon>
        <taxon>Fungi</taxon>
        <taxon>Fungi incertae sedis</taxon>
        <taxon>Mucoromycota</taxon>
        <taxon>Mucoromycotina</taxon>
        <taxon>Mucoromycetes</taxon>
        <taxon>Mucorales</taxon>
        <taxon>Mucorineae</taxon>
        <taxon>Rhizopodaceae</taxon>
        <taxon>Rhizopus</taxon>
    </lineage>
</organism>
<keyword evidence="3" id="KW-1185">Reference proteome</keyword>